<keyword evidence="2" id="KW-1185">Reference proteome</keyword>
<gene>
    <name evidence="1" type="ORF">MELLADRAFT_71683</name>
</gene>
<dbReference type="VEuPathDB" id="FungiDB:MELLADRAFT_71683"/>
<reference evidence="2" key="1">
    <citation type="journal article" date="2011" name="Proc. Natl. Acad. Sci. U.S.A.">
        <title>Obligate biotrophy features unraveled by the genomic analysis of rust fungi.</title>
        <authorList>
            <person name="Duplessis S."/>
            <person name="Cuomo C.A."/>
            <person name="Lin Y.-C."/>
            <person name="Aerts A."/>
            <person name="Tisserant E."/>
            <person name="Veneault-Fourrey C."/>
            <person name="Joly D.L."/>
            <person name="Hacquard S."/>
            <person name="Amselem J."/>
            <person name="Cantarel B.L."/>
            <person name="Chiu R."/>
            <person name="Coutinho P.M."/>
            <person name="Feau N."/>
            <person name="Field M."/>
            <person name="Frey P."/>
            <person name="Gelhaye E."/>
            <person name="Goldberg J."/>
            <person name="Grabherr M.G."/>
            <person name="Kodira C.D."/>
            <person name="Kohler A."/>
            <person name="Kuees U."/>
            <person name="Lindquist E.A."/>
            <person name="Lucas S.M."/>
            <person name="Mago R."/>
            <person name="Mauceli E."/>
            <person name="Morin E."/>
            <person name="Murat C."/>
            <person name="Pangilinan J.L."/>
            <person name="Park R."/>
            <person name="Pearson M."/>
            <person name="Quesneville H."/>
            <person name="Rouhier N."/>
            <person name="Sakthikumar S."/>
            <person name="Salamov A.A."/>
            <person name="Schmutz J."/>
            <person name="Selles B."/>
            <person name="Shapiro H."/>
            <person name="Tanguay P."/>
            <person name="Tuskan G.A."/>
            <person name="Henrissat B."/>
            <person name="Van de Peer Y."/>
            <person name="Rouze P."/>
            <person name="Ellis J.G."/>
            <person name="Dodds P.N."/>
            <person name="Schein J.E."/>
            <person name="Zhong S."/>
            <person name="Hamelin R.C."/>
            <person name="Grigoriev I.V."/>
            <person name="Szabo L.J."/>
            <person name="Martin F."/>
        </authorList>
    </citation>
    <scope>NUCLEOTIDE SEQUENCE [LARGE SCALE GENOMIC DNA]</scope>
    <source>
        <strain evidence="2">98AG31 / pathotype 3-4-7</strain>
    </source>
</reference>
<sequence length="239" mass="27535">MNHCKRTTQSILNQHQSKLNTLSSHFQSNHQLQNAIKSIKLAKSSSNCPWKPPFESAIIFITHQLPKSISEFSKSSKIITPIGPLKSNQLSFQELISLELDLYKLQQPSDPTLLSPTHRLQIILSSWQLLHHYLGICDSLGQPNLISINQAIRRFLKPIHLHLASISHHQFNSFPSQSHSPTRISNYLHNYLQHYAILHDRHHFNLQSLNLHKSILVQYLLIALEINHKPLNHQLLKVL</sequence>
<dbReference type="InParanoid" id="F4RJG4"/>
<dbReference type="KEGG" id="mlr:MELLADRAFT_71683"/>
<feature type="non-terminal residue" evidence="1">
    <location>
        <position position="239"/>
    </location>
</feature>
<accession>F4RJG4</accession>
<dbReference type="AlphaFoldDB" id="F4RJG4"/>
<name>F4RJG4_MELLP</name>
<dbReference type="RefSeq" id="XP_007409405.1">
    <property type="nucleotide sequence ID" value="XM_007409343.1"/>
</dbReference>
<evidence type="ECO:0000313" key="2">
    <source>
        <dbReference type="Proteomes" id="UP000001072"/>
    </source>
</evidence>
<organism evidence="2">
    <name type="scientific">Melampsora larici-populina (strain 98AG31 / pathotype 3-4-7)</name>
    <name type="common">Poplar leaf rust fungus</name>
    <dbReference type="NCBI Taxonomy" id="747676"/>
    <lineage>
        <taxon>Eukaryota</taxon>
        <taxon>Fungi</taxon>
        <taxon>Dikarya</taxon>
        <taxon>Basidiomycota</taxon>
        <taxon>Pucciniomycotina</taxon>
        <taxon>Pucciniomycetes</taxon>
        <taxon>Pucciniales</taxon>
        <taxon>Melampsoraceae</taxon>
        <taxon>Melampsora</taxon>
    </lineage>
</organism>
<dbReference type="EMBL" id="GL883104">
    <property type="protein sequence ID" value="EGG07498.1"/>
    <property type="molecule type" value="Genomic_DNA"/>
</dbReference>
<dbReference type="OrthoDB" id="10620347at2759"/>
<dbReference type="GeneID" id="18931898"/>
<dbReference type="HOGENOM" id="CLU_1163521_0_0_1"/>
<protein>
    <submittedName>
        <fullName evidence="1">Uncharacterized protein</fullName>
    </submittedName>
</protein>
<proteinExistence type="predicted"/>
<dbReference type="Proteomes" id="UP000001072">
    <property type="component" value="Unassembled WGS sequence"/>
</dbReference>
<evidence type="ECO:0000313" key="1">
    <source>
        <dbReference type="EMBL" id="EGG07498.1"/>
    </source>
</evidence>